<comment type="caution">
    <text evidence="1">The sequence shown here is derived from an EMBL/GenBank/DDBJ whole genome shotgun (WGS) entry which is preliminary data.</text>
</comment>
<dbReference type="PANTHER" id="PTHR10443:SF12">
    <property type="entry name" value="DIPEPTIDASE"/>
    <property type="match status" value="1"/>
</dbReference>
<dbReference type="PROSITE" id="PS51365">
    <property type="entry name" value="RENAL_DIPEPTIDASE_2"/>
    <property type="match status" value="1"/>
</dbReference>
<dbReference type="GO" id="GO:0070573">
    <property type="term" value="F:metallodipeptidase activity"/>
    <property type="evidence" value="ECO:0007669"/>
    <property type="project" value="InterPro"/>
</dbReference>
<name>A0A2A5C769_9GAMM</name>
<dbReference type="PANTHER" id="PTHR10443">
    <property type="entry name" value="MICROSOMAL DIPEPTIDASE"/>
    <property type="match status" value="1"/>
</dbReference>
<gene>
    <name evidence="1" type="ORF">COA71_13555</name>
</gene>
<dbReference type="Gene3D" id="3.20.20.140">
    <property type="entry name" value="Metal-dependent hydrolases"/>
    <property type="match status" value="1"/>
</dbReference>
<dbReference type="GO" id="GO:0006508">
    <property type="term" value="P:proteolysis"/>
    <property type="evidence" value="ECO:0007669"/>
    <property type="project" value="InterPro"/>
</dbReference>
<dbReference type="SUPFAM" id="SSF51556">
    <property type="entry name" value="Metallo-dependent hydrolases"/>
    <property type="match status" value="1"/>
</dbReference>
<organism evidence="1 2">
    <name type="scientific">SAR86 cluster bacterium</name>
    <dbReference type="NCBI Taxonomy" id="2030880"/>
    <lineage>
        <taxon>Bacteria</taxon>
        <taxon>Pseudomonadati</taxon>
        <taxon>Pseudomonadota</taxon>
        <taxon>Gammaproteobacteria</taxon>
        <taxon>SAR86 cluster</taxon>
    </lineage>
</organism>
<dbReference type="Pfam" id="PF01244">
    <property type="entry name" value="Peptidase_M19"/>
    <property type="match status" value="1"/>
</dbReference>
<dbReference type="InterPro" id="IPR008257">
    <property type="entry name" value="Pept_M19"/>
</dbReference>
<evidence type="ECO:0000313" key="2">
    <source>
        <dbReference type="Proteomes" id="UP000228987"/>
    </source>
</evidence>
<dbReference type="Proteomes" id="UP000228987">
    <property type="component" value="Unassembled WGS sequence"/>
</dbReference>
<proteinExistence type="predicted"/>
<dbReference type="InterPro" id="IPR032466">
    <property type="entry name" value="Metal_Hydrolase"/>
</dbReference>
<dbReference type="PROSITE" id="PS51257">
    <property type="entry name" value="PROKAR_LIPOPROTEIN"/>
    <property type="match status" value="1"/>
</dbReference>
<protein>
    <submittedName>
        <fullName evidence="1">Peptidase M19, renal dipeptidase</fullName>
    </submittedName>
</protein>
<dbReference type="EMBL" id="NVWI01000013">
    <property type="protein sequence ID" value="PCJ39662.1"/>
    <property type="molecule type" value="Genomic_DNA"/>
</dbReference>
<sequence>MKRRDFVRSLATMTTASGILTSLGCTQIGGADSNSGQFSPRQYQEAVVIDALASPIQFNIPQSTFPLTMPALELVQSSGITALNLTVNRRADSDTSAFEATLARIAQWEREIDAHPNVFSRVRNVGDIHAAKQNATLGLIHGFQDTAPFGEELDRIDTFHGLGVRITQLTYNIENRVGSGCLVPTDSGLTEFGRQVVERMDDLGMLVDLSHCGPKTTLDGIRASSMPVAITHSGCNAIFRHPRSKDDATLKEMADRGGVVGIYLMPFLNSDGPPSIDDMITHLEYALNLCGEEHVGIGSDQGIVPLDTGGNFMVDFERVSADRQAAGIASPREDIPPYLPALNSPQRMQIIAEQLASRGHSARLIEKVLGENFLRLFDEVWET</sequence>
<dbReference type="AlphaFoldDB" id="A0A2A5C769"/>
<evidence type="ECO:0000313" key="1">
    <source>
        <dbReference type="EMBL" id="PCJ39662.1"/>
    </source>
</evidence>
<reference evidence="2" key="1">
    <citation type="submission" date="2017-08" db="EMBL/GenBank/DDBJ databases">
        <title>A dynamic microbial community with high functional redundancy inhabits the cold, oxic subseafloor aquifer.</title>
        <authorList>
            <person name="Tully B.J."/>
            <person name="Wheat C.G."/>
            <person name="Glazer B.T."/>
            <person name="Huber J.A."/>
        </authorList>
    </citation>
    <scope>NUCLEOTIDE SEQUENCE [LARGE SCALE GENOMIC DNA]</scope>
</reference>
<accession>A0A2A5C769</accession>